<accession>A0A371XBN0</accession>
<evidence type="ECO:0008006" key="3">
    <source>
        <dbReference type="Google" id="ProtNLM"/>
    </source>
</evidence>
<dbReference type="Proteomes" id="UP000264310">
    <property type="component" value="Unassembled WGS sequence"/>
</dbReference>
<dbReference type="RefSeq" id="WP_116681707.1">
    <property type="nucleotide sequence ID" value="NZ_QURL01000001.1"/>
</dbReference>
<sequence length="338" mass="37282">MATPAAGNISGTITPNAYLTDYSVQYIADNRNYVAGAAASLIPVELQAAEYTVYDRGAFLRDEMEYRPLGGRPPQVGYSVSDDNYFAKEYSLEHPIDDRQRRKFPANRQINLDLNGTRLLTNKSLIKRDVTWAQKFFRPGVWSFDVTGVASAPEAGEFLQFDQDGSDPIGTVDSYIDITGKATGFRPNTLVLGTNVRKNLRTNADLSDRIKYTRIGIADEDLLQSIFFGNDPTGRVMTARSVYNAAAEGLPNDFRYIVDENSMWMGYIDRNVGVDSPTAIGIFAWSGLIPGAGNDQGGVIMKGREELAHSDILQIRDAWDMKVVASDLGVFFQNVVSG</sequence>
<dbReference type="AlphaFoldDB" id="A0A371XBN0"/>
<organism evidence="1 2">
    <name type="scientific">Fulvimarina endophytica</name>
    <dbReference type="NCBI Taxonomy" id="2293836"/>
    <lineage>
        <taxon>Bacteria</taxon>
        <taxon>Pseudomonadati</taxon>
        <taxon>Pseudomonadota</taxon>
        <taxon>Alphaproteobacteria</taxon>
        <taxon>Hyphomicrobiales</taxon>
        <taxon>Aurantimonadaceae</taxon>
        <taxon>Fulvimarina</taxon>
    </lineage>
</organism>
<keyword evidence="2" id="KW-1185">Reference proteome</keyword>
<evidence type="ECO:0000313" key="2">
    <source>
        <dbReference type="Proteomes" id="UP000264310"/>
    </source>
</evidence>
<gene>
    <name evidence="1" type="ORF">DYI37_03145</name>
</gene>
<reference evidence="1 2" key="1">
    <citation type="submission" date="2018-08" db="EMBL/GenBank/DDBJ databases">
        <title>Fulvimarina sp. 85, whole genome shotgun sequence.</title>
        <authorList>
            <person name="Tuo L."/>
        </authorList>
    </citation>
    <scope>NUCLEOTIDE SEQUENCE [LARGE SCALE GENOMIC DNA]</scope>
    <source>
        <strain evidence="1 2">85</strain>
    </source>
</reference>
<protein>
    <recommendedName>
        <fullName evidence="3">Major capsid protein</fullName>
    </recommendedName>
</protein>
<dbReference type="EMBL" id="QURL01000001">
    <property type="protein sequence ID" value="RFC66454.1"/>
    <property type="molecule type" value="Genomic_DNA"/>
</dbReference>
<proteinExistence type="predicted"/>
<evidence type="ECO:0000313" key="1">
    <source>
        <dbReference type="EMBL" id="RFC66454.1"/>
    </source>
</evidence>
<comment type="caution">
    <text evidence="1">The sequence shown here is derived from an EMBL/GenBank/DDBJ whole genome shotgun (WGS) entry which is preliminary data.</text>
</comment>
<name>A0A371XBN0_9HYPH</name>
<dbReference type="Gene3D" id="3.90.1690.10">
    <property type="entry name" value="phage-related protein like domain"/>
    <property type="match status" value="1"/>
</dbReference>
<dbReference type="OrthoDB" id="572526at2"/>
<dbReference type="InterPro" id="IPR053738">
    <property type="entry name" value="Lambda_capsid_assembly"/>
</dbReference>